<reference evidence="4 5" key="1">
    <citation type="submission" date="2020-01" db="EMBL/GenBank/DDBJ databases">
        <authorList>
            <consortium name="DOE Joint Genome Institute"/>
            <person name="Haridas S."/>
            <person name="Albert R."/>
            <person name="Binder M."/>
            <person name="Bloem J."/>
            <person name="Labutti K."/>
            <person name="Salamov A."/>
            <person name="Andreopoulos B."/>
            <person name="Baker S.E."/>
            <person name="Barry K."/>
            <person name="Bills G."/>
            <person name="Bluhm B.H."/>
            <person name="Cannon C."/>
            <person name="Castanera R."/>
            <person name="Culley D.E."/>
            <person name="Daum C."/>
            <person name="Ezra D."/>
            <person name="Gonzalez J.B."/>
            <person name="Henrissat B."/>
            <person name="Kuo A."/>
            <person name="Liang C."/>
            <person name="Lipzen A."/>
            <person name="Lutzoni F."/>
            <person name="Magnuson J."/>
            <person name="Mondo S."/>
            <person name="Nolan M."/>
            <person name="Ohm R."/>
            <person name="Pangilinan J."/>
            <person name="Park H.-J.H."/>
            <person name="Ramirez L."/>
            <person name="Alfaro M."/>
            <person name="Sun H."/>
            <person name="Tritt A."/>
            <person name="Yoshinaga Y."/>
            <person name="Zwiers L.-H.L."/>
            <person name="Turgeon B.G."/>
            <person name="Goodwin S.B."/>
            <person name="Spatafora J.W."/>
            <person name="Crous P.W."/>
            <person name="Grigoriev I.V."/>
        </authorList>
    </citation>
    <scope>NUCLEOTIDE SEQUENCE [LARGE SCALE GENOMIC DNA]</scope>
    <source>
        <strain evidence="4 5">CBS 611.86</strain>
    </source>
</reference>
<evidence type="ECO:0000313" key="5">
    <source>
        <dbReference type="Proteomes" id="UP000481861"/>
    </source>
</evidence>
<keyword evidence="1" id="KW-0539">Nucleus</keyword>
<feature type="domain" description="Zn(2)-C6 fungal-type" evidence="3">
    <location>
        <begin position="14"/>
        <end position="55"/>
    </location>
</feature>
<dbReference type="InterPro" id="IPR036864">
    <property type="entry name" value="Zn2-C6_fun-type_DNA-bd_sf"/>
</dbReference>
<dbReference type="AlphaFoldDB" id="A0A7C8MA61"/>
<gene>
    <name evidence="4" type="ORF">BDV95DRAFT_75997</name>
</gene>
<dbReference type="PROSITE" id="PS50048">
    <property type="entry name" value="ZN2_CY6_FUNGAL_2"/>
    <property type="match status" value="1"/>
</dbReference>
<dbReference type="Gene3D" id="4.10.240.10">
    <property type="entry name" value="Zn(2)-C6 fungal-type DNA-binding domain"/>
    <property type="match status" value="1"/>
</dbReference>
<dbReference type="GO" id="GO:0008270">
    <property type="term" value="F:zinc ion binding"/>
    <property type="evidence" value="ECO:0007669"/>
    <property type="project" value="InterPro"/>
</dbReference>
<evidence type="ECO:0000313" key="4">
    <source>
        <dbReference type="EMBL" id="KAF2870223.1"/>
    </source>
</evidence>
<name>A0A7C8MA61_9PLEO</name>
<feature type="region of interest" description="Disordered" evidence="2">
    <location>
        <begin position="109"/>
        <end position="133"/>
    </location>
</feature>
<comment type="caution">
    <text evidence="4">The sequence shown here is derived from an EMBL/GenBank/DDBJ whole genome shotgun (WGS) entry which is preliminary data.</text>
</comment>
<proteinExistence type="predicted"/>
<dbReference type="PANTHER" id="PTHR31668:SF30">
    <property type="entry name" value="ZN(II)2CYS6 TRANSCRIPTION FACTOR (EUROFUNG)"/>
    <property type="match status" value="1"/>
</dbReference>
<accession>A0A7C8MA61</accession>
<dbReference type="InterPro" id="IPR001138">
    <property type="entry name" value="Zn2Cys6_DnaBD"/>
</dbReference>
<dbReference type="PANTHER" id="PTHR31668">
    <property type="entry name" value="GLUCOSE TRANSPORT TRANSCRIPTION REGULATOR RGT1-RELATED-RELATED"/>
    <property type="match status" value="1"/>
</dbReference>
<dbReference type="GO" id="GO:0000981">
    <property type="term" value="F:DNA-binding transcription factor activity, RNA polymerase II-specific"/>
    <property type="evidence" value="ECO:0007669"/>
    <property type="project" value="InterPro"/>
</dbReference>
<dbReference type="EMBL" id="JAADJZ010000014">
    <property type="protein sequence ID" value="KAF2870223.1"/>
    <property type="molecule type" value="Genomic_DNA"/>
</dbReference>
<dbReference type="SUPFAM" id="SSF57701">
    <property type="entry name" value="Zn2/Cys6 DNA-binding domain"/>
    <property type="match status" value="1"/>
</dbReference>
<feature type="compositionally biased region" description="Polar residues" evidence="2">
    <location>
        <begin position="110"/>
        <end position="119"/>
    </location>
</feature>
<evidence type="ECO:0000256" key="2">
    <source>
        <dbReference type="SAM" id="MobiDB-lite"/>
    </source>
</evidence>
<dbReference type="Proteomes" id="UP000481861">
    <property type="component" value="Unassembled WGS sequence"/>
</dbReference>
<sequence>MPNNQSQRRVQFSSCDACRHSRVACDASKRGHRPDKARWRGYCSRCSRRKLACTFEWINNVKKKPTDSVEVPKSSPLEIATSVTSPSESSDCITVHDEGETFTDVEQRTHSLLTESGTTEPAPDLDRLPSSPANSTDAFLTQLSQRIFQSGFETIFGLSIGRYGCPLVNDTTSDVCVSTTQLFNQLDVYIDEESDRKWPGDISEAPVRRQQRNGQIDKSLQCAIRAFSVQWRPLVSQKYDALSAENIVRDCWRAARKDMLKVINRPSYRSILALYLFAQIPTPVGISEDEELDGISGPVCMQTAVLHLQRLRDRKEKCPLNGPVPYLDSESRAYWAAVIWDTLSSFGSNFRTSLTSGLKGACSEPAWRLTSSFLIGSFQPMAEHWRTRGFGVSDDVVCQITAGAAICTLYVWKNITSLKEALREGVDEDGVHVAWEALLDTVNIFQTTIRPLLNNCERRLSFLEQRSRLSWYQVNVQYNLGILVLVDVLEAAHRSDLLLEVAAARLDAEHESFNVLKFGIESTYTIPGAGENSNGASQCGSTTEFAGRPVTVPLIAIDPYPHYVVDSVLLMNKDIHRKFRQGTITHEAHSYLSTILLQAVSQLPQYSKSVHAARDDLQQSLQDFARCLQSEARNEQS</sequence>
<evidence type="ECO:0000256" key="1">
    <source>
        <dbReference type="ARBA" id="ARBA00023242"/>
    </source>
</evidence>
<dbReference type="CDD" id="cd00067">
    <property type="entry name" value="GAL4"/>
    <property type="match status" value="1"/>
</dbReference>
<protein>
    <recommendedName>
        <fullName evidence="3">Zn(2)-C6 fungal-type domain-containing protein</fullName>
    </recommendedName>
</protein>
<dbReference type="InterPro" id="IPR050797">
    <property type="entry name" value="Carb_Metab_Trans_Reg"/>
</dbReference>
<dbReference type="OrthoDB" id="5958943at2759"/>
<evidence type="ECO:0000259" key="3">
    <source>
        <dbReference type="PROSITE" id="PS50048"/>
    </source>
</evidence>
<organism evidence="4 5">
    <name type="scientific">Massariosphaeria phaeospora</name>
    <dbReference type="NCBI Taxonomy" id="100035"/>
    <lineage>
        <taxon>Eukaryota</taxon>
        <taxon>Fungi</taxon>
        <taxon>Dikarya</taxon>
        <taxon>Ascomycota</taxon>
        <taxon>Pezizomycotina</taxon>
        <taxon>Dothideomycetes</taxon>
        <taxon>Pleosporomycetidae</taxon>
        <taxon>Pleosporales</taxon>
        <taxon>Pleosporales incertae sedis</taxon>
        <taxon>Massariosphaeria</taxon>
    </lineage>
</organism>
<keyword evidence="5" id="KW-1185">Reference proteome</keyword>